<dbReference type="PANTHER" id="PTHR12214">
    <property type="entry name" value="GC-RICH SEQUENCE DNA-BINDING FACTOR"/>
    <property type="match status" value="1"/>
</dbReference>
<dbReference type="InterPro" id="IPR012890">
    <property type="entry name" value="GCFC2-like"/>
</dbReference>
<sequence length="856" mass="97129">MFRKATRRNIRERKDDSSEDDRKEDEDESEIPSLQIKPSKLSQTRGITCSSKAQKAPAKSDSSGEDDDGMVYSASSPGPPKEQTKTKTLTFSDDEGPESEFKIKKAKDKLVVFSSRKKEGSPIKTSEAKDVSRKKQPTVESESDSAEEEMSESDNSDISSMTSMSSQSSAPAQIPRSPVPVSIPDARKIRAAKEARQRARAQRDYISLDGDRESTPGTGEDEDLDDVERERDSDNEPDDHERRIEFAPRPQTLRERIAEKMGESDSVDSSDDSEEAEAQSLWEAQQIEKGVKRPQLSRGECELLNELLQNILQISKLGKESGKRKRLQIPESLPAVSFSIIKKRITGKLESLRSVHRAHEADLRKLQFDVDEAKSTLENLENTTAEEQLKFYRNMRVYADNLIECLTEKMVLINSVEMDMHSLYIDQADALFNKRKEVVREESSRLQQLSFNTDTTGDDPMGAQGREESISEGQLELACLPADTEDEPEQQEELQRKKGCGGKVKTSAPSGCVPIEEQLQSDILKRAEAIFSDVHKDFSDISKILSRFDEWRHSYADSYNNAYIGLCLPKLLSPIVRQQLIGWNPLQSDGEDFEGRPWYSAVEKFCHGQGHEESENADIKTIPAIIEKTVLPKIQGFVELVWDPLSLRQTQCLTVLCRRLQDDYSIFSGDQSKPVKAFLMSVTSRLKSAVDEDVFIPLYPKKYLDDRASPQYRFQTQQFWSAVKLLGNITLWDDILTEHTLKELALDKLLNRYLMMALLNESDSQLTVEKCKKVAACFPKSWFEDLDTRSSLPQLKSFCSHLLQTGHSVCKDNTHPDRTRDILKTLFTIMADVKAWDDLTTIAEKYHHTDLMSQLF</sequence>
<evidence type="ECO:0000256" key="3">
    <source>
        <dbReference type="ARBA" id="ARBA00023242"/>
    </source>
</evidence>
<evidence type="ECO:0000256" key="5">
    <source>
        <dbReference type="SAM" id="MobiDB-lite"/>
    </source>
</evidence>
<feature type="compositionally biased region" description="Acidic residues" evidence="5">
    <location>
        <begin position="141"/>
        <end position="155"/>
    </location>
</feature>
<accession>A0AAV6FW28</accession>
<proteinExistence type="inferred from homology"/>
<evidence type="ECO:0000256" key="1">
    <source>
        <dbReference type="ARBA" id="ARBA00004123"/>
    </source>
</evidence>
<feature type="compositionally biased region" description="Basic and acidic residues" evidence="5">
    <location>
        <begin position="116"/>
        <end position="133"/>
    </location>
</feature>
<feature type="compositionally biased region" description="Polar residues" evidence="5">
    <location>
        <begin position="445"/>
        <end position="455"/>
    </location>
</feature>
<dbReference type="PANTHER" id="PTHR12214:SF4">
    <property type="entry name" value="INTRON LARGE COMPLEX COMPONENT GCFC2"/>
    <property type="match status" value="1"/>
</dbReference>
<feature type="compositionally biased region" description="Basic and acidic residues" evidence="5">
    <location>
        <begin position="228"/>
        <end position="263"/>
    </location>
</feature>
<evidence type="ECO:0000256" key="4">
    <source>
        <dbReference type="SAM" id="Coils"/>
    </source>
</evidence>
<feature type="compositionally biased region" description="Acidic residues" evidence="5">
    <location>
        <begin position="265"/>
        <end position="277"/>
    </location>
</feature>
<keyword evidence="3" id="KW-0539">Nucleus</keyword>
<evidence type="ECO:0000313" key="7">
    <source>
        <dbReference type="EMBL" id="KAG5265921.1"/>
    </source>
</evidence>
<feature type="region of interest" description="Disordered" evidence="5">
    <location>
        <begin position="443"/>
        <end position="468"/>
    </location>
</feature>
<feature type="compositionally biased region" description="Polar residues" evidence="5">
    <location>
        <begin position="40"/>
        <end position="53"/>
    </location>
</feature>
<evidence type="ECO:0000259" key="6">
    <source>
        <dbReference type="Pfam" id="PF07842"/>
    </source>
</evidence>
<dbReference type="GO" id="GO:0003677">
    <property type="term" value="F:DNA binding"/>
    <property type="evidence" value="ECO:0007669"/>
    <property type="project" value="InterPro"/>
</dbReference>
<feature type="compositionally biased region" description="Low complexity" evidence="5">
    <location>
        <begin position="156"/>
        <end position="169"/>
    </location>
</feature>
<feature type="compositionally biased region" description="Basic residues" evidence="5">
    <location>
        <begin position="1"/>
        <end position="11"/>
    </location>
</feature>
<dbReference type="EMBL" id="JADWDJ010000019">
    <property type="protein sequence ID" value="KAG5265921.1"/>
    <property type="molecule type" value="Genomic_DNA"/>
</dbReference>
<organism evidence="7 8">
    <name type="scientific">Alosa alosa</name>
    <name type="common">allis shad</name>
    <dbReference type="NCBI Taxonomy" id="278164"/>
    <lineage>
        <taxon>Eukaryota</taxon>
        <taxon>Metazoa</taxon>
        <taxon>Chordata</taxon>
        <taxon>Craniata</taxon>
        <taxon>Vertebrata</taxon>
        <taxon>Euteleostomi</taxon>
        <taxon>Actinopterygii</taxon>
        <taxon>Neopterygii</taxon>
        <taxon>Teleostei</taxon>
        <taxon>Clupei</taxon>
        <taxon>Clupeiformes</taxon>
        <taxon>Clupeoidei</taxon>
        <taxon>Clupeidae</taxon>
        <taxon>Alosa</taxon>
    </lineage>
</organism>
<comment type="caution">
    <text evidence="7">The sequence shown here is derived from an EMBL/GenBank/DDBJ whole genome shotgun (WGS) entry which is preliminary data.</text>
</comment>
<reference evidence="7" key="1">
    <citation type="submission" date="2020-10" db="EMBL/GenBank/DDBJ databases">
        <title>Chromosome-scale genome assembly of the Allis shad, Alosa alosa.</title>
        <authorList>
            <person name="Margot Z."/>
            <person name="Christophe K."/>
            <person name="Cabau C."/>
            <person name="Louis A."/>
            <person name="Berthelot C."/>
            <person name="Parey E."/>
            <person name="Roest Crollius H."/>
            <person name="Montfort J."/>
            <person name="Robinson-Rechavi M."/>
            <person name="Bucao C."/>
            <person name="Bouchez O."/>
            <person name="Gislard M."/>
            <person name="Lluch J."/>
            <person name="Milhes M."/>
            <person name="Lampietro C."/>
            <person name="Lopez Roques C."/>
            <person name="Donnadieu C."/>
            <person name="Braasch I."/>
            <person name="Desvignes T."/>
            <person name="Postlethwait J."/>
            <person name="Bobe J."/>
            <person name="Guiguen Y."/>
        </authorList>
    </citation>
    <scope>NUCLEOTIDE SEQUENCE</scope>
    <source>
        <strain evidence="7">M-15738</strain>
        <tissue evidence="7">Blood</tissue>
    </source>
</reference>
<dbReference type="GO" id="GO:0000398">
    <property type="term" value="P:mRNA splicing, via spliceosome"/>
    <property type="evidence" value="ECO:0007669"/>
    <property type="project" value="InterPro"/>
</dbReference>
<name>A0AAV6FW28_9TELE</name>
<dbReference type="Pfam" id="PF07842">
    <property type="entry name" value="GCFC"/>
    <property type="match status" value="1"/>
</dbReference>
<dbReference type="InterPro" id="IPR022783">
    <property type="entry name" value="GCFC_dom"/>
</dbReference>
<keyword evidence="4" id="KW-0175">Coiled coil</keyword>
<feature type="compositionally biased region" description="Acidic residues" evidence="5">
    <location>
        <begin position="17"/>
        <end position="30"/>
    </location>
</feature>
<comment type="similarity">
    <text evidence="2">Belongs to the GCF family.</text>
</comment>
<feature type="coiled-coil region" evidence="4">
    <location>
        <begin position="363"/>
        <end position="390"/>
    </location>
</feature>
<gene>
    <name evidence="7" type="ORF">AALO_G00247840</name>
</gene>
<comment type="subcellular location">
    <subcellularLocation>
        <location evidence="1">Nucleus</location>
    </subcellularLocation>
</comment>
<evidence type="ECO:0000313" key="8">
    <source>
        <dbReference type="Proteomes" id="UP000823561"/>
    </source>
</evidence>
<feature type="region of interest" description="Disordered" evidence="5">
    <location>
        <begin position="1"/>
        <end position="286"/>
    </location>
</feature>
<dbReference type="AlphaFoldDB" id="A0AAV6FW28"/>
<dbReference type="GO" id="GO:0005634">
    <property type="term" value="C:nucleus"/>
    <property type="evidence" value="ECO:0007669"/>
    <property type="project" value="UniProtKB-SubCell"/>
</dbReference>
<protein>
    <recommendedName>
        <fullName evidence="6">GCF C-terminal domain-containing protein</fullName>
    </recommendedName>
</protein>
<feature type="compositionally biased region" description="Basic and acidic residues" evidence="5">
    <location>
        <begin position="185"/>
        <end position="203"/>
    </location>
</feature>
<feature type="domain" description="GCF C-terminal" evidence="6">
    <location>
        <begin position="542"/>
        <end position="754"/>
    </location>
</feature>
<keyword evidence="8" id="KW-1185">Reference proteome</keyword>
<dbReference type="Proteomes" id="UP000823561">
    <property type="component" value="Chromosome 19"/>
</dbReference>
<evidence type="ECO:0000256" key="2">
    <source>
        <dbReference type="ARBA" id="ARBA00010801"/>
    </source>
</evidence>